<organism evidence="8 9">
    <name type="scientific">Protea cynaroides</name>
    <dbReference type="NCBI Taxonomy" id="273540"/>
    <lineage>
        <taxon>Eukaryota</taxon>
        <taxon>Viridiplantae</taxon>
        <taxon>Streptophyta</taxon>
        <taxon>Embryophyta</taxon>
        <taxon>Tracheophyta</taxon>
        <taxon>Spermatophyta</taxon>
        <taxon>Magnoliopsida</taxon>
        <taxon>Proteales</taxon>
        <taxon>Proteaceae</taxon>
        <taxon>Protea</taxon>
    </lineage>
</organism>
<evidence type="ECO:0008006" key="10">
    <source>
        <dbReference type="Google" id="ProtNLM"/>
    </source>
</evidence>
<keyword evidence="3" id="KW-0221">Differentiation</keyword>
<evidence type="ECO:0000313" key="8">
    <source>
        <dbReference type="EMBL" id="KAJ4953919.1"/>
    </source>
</evidence>
<evidence type="ECO:0000256" key="3">
    <source>
        <dbReference type="ARBA" id="ARBA00022782"/>
    </source>
</evidence>
<evidence type="ECO:0000313" key="9">
    <source>
        <dbReference type="Proteomes" id="UP001141806"/>
    </source>
</evidence>
<accession>A0A9Q0GYG8</accession>
<dbReference type="PANTHER" id="PTHR33405">
    <property type="entry name" value="PROTEIN FLX-LIKE 2"/>
    <property type="match status" value="1"/>
</dbReference>
<dbReference type="PANTHER" id="PTHR33405:SF20">
    <property type="entry name" value="PROTEIN FLX-LIKE 3"/>
    <property type="match status" value="1"/>
</dbReference>
<feature type="compositionally biased region" description="Basic and acidic residues" evidence="7">
    <location>
        <begin position="1"/>
        <end position="13"/>
    </location>
</feature>
<keyword evidence="2" id="KW-0217">Developmental protein</keyword>
<keyword evidence="4 6" id="KW-0175">Coiled coil</keyword>
<comment type="caution">
    <text evidence="8">The sequence shown here is derived from an EMBL/GenBank/DDBJ whole genome shotgun (WGS) entry which is preliminary data.</text>
</comment>
<evidence type="ECO:0000256" key="6">
    <source>
        <dbReference type="SAM" id="Coils"/>
    </source>
</evidence>
<proteinExistence type="inferred from homology"/>
<dbReference type="GO" id="GO:0030154">
    <property type="term" value="P:cell differentiation"/>
    <property type="evidence" value="ECO:0007669"/>
    <property type="project" value="UniProtKB-KW"/>
</dbReference>
<dbReference type="GO" id="GO:0009908">
    <property type="term" value="P:flower development"/>
    <property type="evidence" value="ECO:0007669"/>
    <property type="project" value="UniProtKB-KW"/>
</dbReference>
<dbReference type="AlphaFoldDB" id="A0A9Q0GYG8"/>
<dbReference type="OrthoDB" id="2018286at2759"/>
<evidence type="ECO:0000256" key="2">
    <source>
        <dbReference type="ARBA" id="ARBA00022473"/>
    </source>
</evidence>
<evidence type="ECO:0000256" key="7">
    <source>
        <dbReference type="SAM" id="MobiDB-lite"/>
    </source>
</evidence>
<comment type="similarity">
    <text evidence="1">Belongs to the FLX family.</text>
</comment>
<protein>
    <recommendedName>
        <fullName evidence="10">Protein FLX-like 3</fullName>
    </recommendedName>
</protein>
<dbReference type="Proteomes" id="UP001141806">
    <property type="component" value="Unassembled WGS sequence"/>
</dbReference>
<evidence type="ECO:0000256" key="1">
    <source>
        <dbReference type="ARBA" id="ARBA00005405"/>
    </source>
</evidence>
<evidence type="ECO:0000256" key="5">
    <source>
        <dbReference type="ARBA" id="ARBA00023089"/>
    </source>
</evidence>
<keyword evidence="9" id="KW-1185">Reference proteome</keyword>
<evidence type="ECO:0000256" key="4">
    <source>
        <dbReference type="ARBA" id="ARBA00023054"/>
    </source>
</evidence>
<sequence length="296" mass="33304">MPRHPLDDGRRGFPPEGPFLRGPLPPPHPVLLEEELEMQHIEMRRLLADNRRLAEDRIVLQRELGLAKEELHRMNITIADIHAEREAHSRGLIEKGLKLEADLRAAEPLKNEVVQLRMQVQKLDASKKDLDVQVQNLTKDLARLQADNQQIPNLRQEIDMLHQELMHARTALEYEKKANIELMEHRQSMEKNLVSMAREVEKLHAELASVDGRPWAAAKGGAYGIKLNSPDGSLPSAYGSGYGVHLGVADKGSFYGTGSGSWGLENSRHALLEGLEVLCSSIDGRLLLPTHHLFLW</sequence>
<feature type="region of interest" description="Disordered" evidence="7">
    <location>
        <begin position="1"/>
        <end position="25"/>
    </location>
</feature>
<keyword evidence="5" id="KW-0287">Flowering</keyword>
<dbReference type="EMBL" id="JAMYWD010000012">
    <property type="protein sequence ID" value="KAJ4953919.1"/>
    <property type="molecule type" value="Genomic_DNA"/>
</dbReference>
<gene>
    <name evidence="8" type="ORF">NE237_030751</name>
</gene>
<feature type="coiled-coil region" evidence="6">
    <location>
        <begin position="120"/>
        <end position="206"/>
    </location>
</feature>
<reference evidence="8" key="1">
    <citation type="journal article" date="2023" name="Plant J.">
        <title>The genome of the king protea, Protea cynaroides.</title>
        <authorList>
            <person name="Chang J."/>
            <person name="Duong T.A."/>
            <person name="Schoeman C."/>
            <person name="Ma X."/>
            <person name="Roodt D."/>
            <person name="Barker N."/>
            <person name="Li Z."/>
            <person name="Van de Peer Y."/>
            <person name="Mizrachi E."/>
        </authorList>
    </citation>
    <scope>NUCLEOTIDE SEQUENCE</scope>
    <source>
        <tissue evidence="8">Young leaves</tissue>
    </source>
</reference>
<name>A0A9Q0GYG8_9MAGN</name>
<dbReference type="InterPro" id="IPR040353">
    <property type="entry name" value="FLX/FLX-like"/>
</dbReference>